<evidence type="ECO:0000313" key="2">
    <source>
        <dbReference type="Proteomes" id="UP001519349"/>
    </source>
</evidence>
<sequence>MKSQNRAGSIKAAEQTPMMAADEALVREGGLYRPMQASLNSATTGNSFPPDWTKAGNCFFFICGLPLPYLPNLSALLSNS</sequence>
<keyword evidence="2" id="KW-1185">Reference proteome</keyword>
<accession>A0ABS5AV47</accession>
<organism evidence="1 2">
    <name type="scientific">Streptococcus panodentis</name>
    <dbReference type="NCBI Taxonomy" id="1581472"/>
    <lineage>
        <taxon>Bacteria</taxon>
        <taxon>Bacillati</taxon>
        <taxon>Bacillota</taxon>
        <taxon>Bacilli</taxon>
        <taxon>Lactobacillales</taxon>
        <taxon>Streptococcaceae</taxon>
        <taxon>Streptococcus</taxon>
    </lineage>
</organism>
<evidence type="ECO:0000313" key="1">
    <source>
        <dbReference type="EMBL" id="MBP2620442.1"/>
    </source>
</evidence>
<comment type="caution">
    <text evidence="1">The sequence shown here is derived from an EMBL/GenBank/DDBJ whole genome shotgun (WGS) entry which is preliminary data.</text>
</comment>
<name>A0ABS5AV47_9STRE</name>
<protein>
    <submittedName>
        <fullName evidence="1">Uncharacterized protein</fullName>
    </submittedName>
</protein>
<reference evidence="1 2" key="1">
    <citation type="submission" date="2018-05" db="EMBL/GenBank/DDBJ databases">
        <title>Draft genome sequence of Streptococcus panodentis CCUG 70867T.</title>
        <authorList>
            <person name="Salva-Serra F."/>
            <person name="Mendez V."/>
            <person name="Jaen-Luchoro D."/>
            <person name="Gonzales-Siles L."/>
            <person name="Karlsson R."/>
            <person name="Engstrom-Jakobsson H."/>
            <person name="Busquets A."/>
            <person name="Gomila M."/>
            <person name="Pineiro-Iglesias B."/>
            <person name="Bennasar-Figueras A."/>
            <person name="Seeger M."/>
            <person name="Moore E."/>
        </authorList>
    </citation>
    <scope>NUCLEOTIDE SEQUENCE [LARGE SCALE GENOMIC DNA]</scope>
    <source>
        <strain evidence="1 2">CCUG 70867</strain>
    </source>
</reference>
<dbReference type="Proteomes" id="UP001519349">
    <property type="component" value="Unassembled WGS sequence"/>
</dbReference>
<dbReference type="EMBL" id="QFAY01000005">
    <property type="protein sequence ID" value="MBP2620442.1"/>
    <property type="molecule type" value="Genomic_DNA"/>
</dbReference>
<proteinExistence type="predicted"/>
<gene>
    <name evidence="1" type="ORF">DHL47_03645</name>
</gene>